<dbReference type="InterPro" id="IPR001736">
    <property type="entry name" value="PLipase_D/transphosphatidylase"/>
</dbReference>
<keyword evidence="3" id="KW-1185">Reference proteome</keyword>
<gene>
    <name evidence="2" type="primary">drmC</name>
    <name evidence="2" type="ORF">PZE19_03515</name>
</gene>
<dbReference type="EMBL" id="JARRAG010000001">
    <property type="protein sequence ID" value="MDG3002825.1"/>
    <property type="molecule type" value="Genomic_DNA"/>
</dbReference>
<dbReference type="Gene3D" id="3.30.870.10">
    <property type="entry name" value="Endonuclease Chain A"/>
    <property type="match status" value="1"/>
</dbReference>
<evidence type="ECO:0000313" key="2">
    <source>
        <dbReference type="EMBL" id="MDG3002825.1"/>
    </source>
</evidence>
<dbReference type="NCBIfam" id="NF038319">
    <property type="entry name" value="DISARM_DrmC_I"/>
    <property type="match status" value="1"/>
</dbReference>
<protein>
    <submittedName>
        <fullName evidence="2">DISARM system phospholipase D-like protein DrmC</fullName>
    </submittedName>
</protein>
<dbReference type="Proteomes" id="UP001216907">
    <property type="component" value="Unassembled WGS sequence"/>
</dbReference>
<dbReference type="InterPro" id="IPR047955">
    <property type="entry name" value="DrmC-like"/>
</dbReference>
<dbReference type="SUPFAM" id="SSF56024">
    <property type="entry name" value="Phospholipase D/nuclease"/>
    <property type="match status" value="1"/>
</dbReference>
<dbReference type="PROSITE" id="PS50035">
    <property type="entry name" value="PLD"/>
    <property type="match status" value="1"/>
</dbReference>
<accession>A0ABT6F5G3</accession>
<dbReference type="Pfam" id="PF13091">
    <property type="entry name" value="PLDc_2"/>
    <property type="match status" value="1"/>
</dbReference>
<organism evidence="2 3">
    <name type="scientific">Paludisphaera mucosa</name>
    <dbReference type="NCBI Taxonomy" id="3030827"/>
    <lineage>
        <taxon>Bacteria</taxon>
        <taxon>Pseudomonadati</taxon>
        <taxon>Planctomycetota</taxon>
        <taxon>Planctomycetia</taxon>
        <taxon>Isosphaerales</taxon>
        <taxon>Isosphaeraceae</taxon>
        <taxon>Paludisphaera</taxon>
    </lineage>
</organism>
<reference evidence="2 3" key="1">
    <citation type="submission" date="2023-03" db="EMBL/GenBank/DDBJ databases">
        <title>Paludisphaera mucosa sp. nov. a novel planctomycete from northern fen.</title>
        <authorList>
            <person name="Ivanova A."/>
        </authorList>
    </citation>
    <scope>NUCLEOTIDE SEQUENCE [LARGE SCALE GENOMIC DNA]</scope>
    <source>
        <strain evidence="2 3">Pla2</strain>
    </source>
</reference>
<feature type="domain" description="PLD phosphodiesterase" evidence="1">
    <location>
        <begin position="125"/>
        <end position="152"/>
    </location>
</feature>
<dbReference type="PANTHER" id="PTHR21248">
    <property type="entry name" value="CARDIOLIPIN SYNTHASE"/>
    <property type="match status" value="1"/>
</dbReference>
<sequence length="188" mass="20452">MSLQMVAHSVRAQRESHSAELVWTGPDAGPTAFRRTEQAIIQVLDAARNRITLISFAIYKIPKVVETLVRAAGRGVLLTVVVETPDRIAGQGEYSTIRALGPEVAACSTVYYWPGEDRLVGANGKAGLLHVKCAAADGEWLFISSANLTRQAFTINMELGILVRDDGSATAVERHFDRLIQVGRLQPI</sequence>
<dbReference type="InterPro" id="IPR025202">
    <property type="entry name" value="PLD-like_dom"/>
</dbReference>
<name>A0ABT6F5G3_9BACT</name>
<proteinExistence type="predicted"/>
<evidence type="ECO:0000259" key="1">
    <source>
        <dbReference type="PROSITE" id="PS50035"/>
    </source>
</evidence>
<dbReference type="PANTHER" id="PTHR21248:SF22">
    <property type="entry name" value="PHOSPHOLIPASE D"/>
    <property type="match status" value="1"/>
</dbReference>
<comment type="caution">
    <text evidence="2">The sequence shown here is derived from an EMBL/GenBank/DDBJ whole genome shotgun (WGS) entry which is preliminary data.</text>
</comment>
<evidence type="ECO:0000313" key="3">
    <source>
        <dbReference type="Proteomes" id="UP001216907"/>
    </source>
</evidence>